<protein>
    <submittedName>
        <fullName evidence="3">Uncharacterized protein</fullName>
    </submittedName>
</protein>
<feature type="transmembrane region" description="Helical" evidence="2">
    <location>
        <begin position="28"/>
        <end position="48"/>
    </location>
</feature>
<feature type="compositionally biased region" description="Low complexity" evidence="1">
    <location>
        <begin position="152"/>
        <end position="173"/>
    </location>
</feature>
<dbReference type="EMBL" id="JARJLG010000004">
    <property type="protein sequence ID" value="KAJ7781758.1"/>
    <property type="molecule type" value="Genomic_DNA"/>
</dbReference>
<evidence type="ECO:0000313" key="3">
    <source>
        <dbReference type="EMBL" id="KAJ7781758.1"/>
    </source>
</evidence>
<dbReference type="AlphaFoldDB" id="A0AAD7KB51"/>
<gene>
    <name evidence="3" type="ORF">DFH07DRAFT_791379</name>
</gene>
<name>A0AAD7KB51_9AGAR</name>
<keyword evidence="2" id="KW-0472">Membrane</keyword>
<evidence type="ECO:0000313" key="4">
    <source>
        <dbReference type="Proteomes" id="UP001215280"/>
    </source>
</evidence>
<evidence type="ECO:0000256" key="2">
    <source>
        <dbReference type="SAM" id="Phobius"/>
    </source>
</evidence>
<sequence>MRYVLLLNVGQTGDLVSHTRRSRTKCSVMSPLMTMLFFLFPLILAAPLGTREVYAPPITKPTADSVWTVGAVETVTWNASGIPPGVTGMIQLGYLTPDSEHLSLILASGFNLTDEEVNITVPAVVSRTNYIIVLFGDSGNASPEFTIQGLTSASGSGTATSTTPTSVGTLSTAAAPSKTGNVVSVTPSPPIATASSSGLTSAPTGPSSTATAPSSGSTSSSGSPSSPGSTSSSLPTSSGASPSPSPSNNARWSMDKLNVFQVMMAPLTIMLVL</sequence>
<organism evidence="3 4">
    <name type="scientific">Mycena maculata</name>
    <dbReference type="NCBI Taxonomy" id="230809"/>
    <lineage>
        <taxon>Eukaryota</taxon>
        <taxon>Fungi</taxon>
        <taxon>Dikarya</taxon>
        <taxon>Basidiomycota</taxon>
        <taxon>Agaricomycotina</taxon>
        <taxon>Agaricomycetes</taxon>
        <taxon>Agaricomycetidae</taxon>
        <taxon>Agaricales</taxon>
        <taxon>Marasmiineae</taxon>
        <taxon>Mycenaceae</taxon>
        <taxon>Mycena</taxon>
    </lineage>
</organism>
<keyword evidence="2" id="KW-0812">Transmembrane</keyword>
<dbReference type="Proteomes" id="UP001215280">
    <property type="component" value="Unassembled WGS sequence"/>
</dbReference>
<keyword evidence="4" id="KW-1185">Reference proteome</keyword>
<feature type="region of interest" description="Disordered" evidence="1">
    <location>
        <begin position="152"/>
        <end position="249"/>
    </location>
</feature>
<feature type="compositionally biased region" description="Low complexity" evidence="1">
    <location>
        <begin position="191"/>
        <end position="242"/>
    </location>
</feature>
<accession>A0AAD7KB51</accession>
<proteinExistence type="predicted"/>
<evidence type="ECO:0000256" key="1">
    <source>
        <dbReference type="SAM" id="MobiDB-lite"/>
    </source>
</evidence>
<reference evidence="3" key="1">
    <citation type="submission" date="2023-03" db="EMBL/GenBank/DDBJ databases">
        <title>Massive genome expansion in bonnet fungi (Mycena s.s.) driven by repeated elements and novel gene families across ecological guilds.</title>
        <authorList>
            <consortium name="Lawrence Berkeley National Laboratory"/>
            <person name="Harder C.B."/>
            <person name="Miyauchi S."/>
            <person name="Viragh M."/>
            <person name="Kuo A."/>
            <person name="Thoen E."/>
            <person name="Andreopoulos B."/>
            <person name="Lu D."/>
            <person name="Skrede I."/>
            <person name="Drula E."/>
            <person name="Henrissat B."/>
            <person name="Morin E."/>
            <person name="Kohler A."/>
            <person name="Barry K."/>
            <person name="LaButti K."/>
            <person name="Morin E."/>
            <person name="Salamov A."/>
            <person name="Lipzen A."/>
            <person name="Mereny Z."/>
            <person name="Hegedus B."/>
            <person name="Baldrian P."/>
            <person name="Stursova M."/>
            <person name="Weitz H."/>
            <person name="Taylor A."/>
            <person name="Grigoriev I.V."/>
            <person name="Nagy L.G."/>
            <person name="Martin F."/>
            <person name="Kauserud H."/>
        </authorList>
    </citation>
    <scope>NUCLEOTIDE SEQUENCE</scope>
    <source>
        <strain evidence="3">CBHHK188m</strain>
    </source>
</reference>
<comment type="caution">
    <text evidence="3">The sequence shown here is derived from an EMBL/GenBank/DDBJ whole genome shotgun (WGS) entry which is preliminary data.</text>
</comment>
<keyword evidence="2" id="KW-1133">Transmembrane helix</keyword>